<sequence>MTGRRVNRQAVRRRGDRSFRKCTQALDSVSGQDGSSGRVAAVTGFRFPLRRESAMNPPLSRRATLQAAGATVFAAGLTGTTAASATAGEAGGAARLVTYPVPAGAPVKTDSFTVKVRTPGGRWRRLGTYLATLNLVDTTTGSGRQQNSTLAYFDFSGGVEVEVTCLKGGVERVRIRPDSYGITPEVRGNTARFRLAEPRNLIVQADDQIFDCLHLLARPLETDRPAADDPDVIRFGPGV</sequence>
<evidence type="ECO:0000313" key="1">
    <source>
        <dbReference type="EMBL" id="EFL28350.1"/>
    </source>
</evidence>
<dbReference type="AlphaFoldDB" id="D9WTF6"/>
<dbReference type="PROSITE" id="PS51318">
    <property type="entry name" value="TAT"/>
    <property type="match status" value="1"/>
</dbReference>
<dbReference type="HOGENOM" id="CLU_1163330_0_0_11"/>
<dbReference type="InterPro" id="IPR006311">
    <property type="entry name" value="TAT_signal"/>
</dbReference>
<keyword evidence="2" id="KW-1185">Reference proteome</keyword>
<dbReference type="EMBL" id="GG657754">
    <property type="protein sequence ID" value="EFL28350.1"/>
    <property type="molecule type" value="Genomic_DNA"/>
</dbReference>
<dbReference type="Proteomes" id="UP000003963">
    <property type="component" value="Unassembled WGS sequence"/>
</dbReference>
<name>D9WTF6_9ACTN</name>
<reference evidence="1 2" key="1">
    <citation type="submission" date="2009-02" db="EMBL/GenBank/DDBJ databases">
        <title>Annotation of Streptomyces hygroscopicus strain ATCC 53653.</title>
        <authorList>
            <consortium name="The Broad Institute Genome Sequencing Platform"/>
            <consortium name="Broad Institute Microbial Sequencing Center"/>
            <person name="Fischbach M."/>
            <person name="Godfrey P."/>
            <person name="Ward D."/>
            <person name="Young S."/>
            <person name="Zeng Q."/>
            <person name="Koehrsen M."/>
            <person name="Alvarado L."/>
            <person name="Berlin A.M."/>
            <person name="Bochicchio J."/>
            <person name="Borenstein D."/>
            <person name="Chapman S.B."/>
            <person name="Chen Z."/>
            <person name="Engels R."/>
            <person name="Freedman E."/>
            <person name="Gellesch M."/>
            <person name="Goldberg J."/>
            <person name="Griggs A."/>
            <person name="Gujja S."/>
            <person name="Heilman E.R."/>
            <person name="Heiman D.I."/>
            <person name="Hepburn T.A."/>
            <person name="Howarth C."/>
            <person name="Jen D."/>
            <person name="Larson L."/>
            <person name="Lewis B."/>
            <person name="Mehta T."/>
            <person name="Park D."/>
            <person name="Pearson M."/>
            <person name="Richards J."/>
            <person name="Roberts A."/>
            <person name="Saif S."/>
            <person name="Shea T.D."/>
            <person name="Shenoy N."/>
            <person name="Sisk P."/>
            <person name="Stolte C."/>
            <person name="Sykes S.N."/>
            <person name="Thomson T."/>
            <person name="Walk T."/>
            <person name="White J."/>
            <person name="Yandava C."/>
            <person name="Straight P."/>
            <person name="Clardy J."/>
            <person name="Hung D."/>
            <person name="Kolter R."/>
            <person name="Mekalanos J."/>
            <person name="Walker S."/>
            <person name="Walsh C.T."/>
            <person name="Wieland-Brown L.C."/>
            <person name="Haas B."/>
            <person name="Nusbaum C."/>
            <person name="Birren B."/>
        </authorList>
    </citation>
    <scope>NUCLEOTIDE SEQUENCE [LARGE SCALE GENOMIC DNA]</scope>
    <source>
        <strain evidence="1 2">ATCC 53653</strain>
    </source>
</reference>
<protein>
    <submittedName>
        <fullName evidence="1">Endo-polygalacturonase</fullName>
    </submittedName>
</protein>
<gene>
    <name evidence="1" type="ORF">SSOG_08064</name>
</gene>
<evidence type="ECO:0000313" key="2">
    <source>
        <dbReference type="Proteomes" id="UP000003963"/>
    </source>
</evidence>
<dbReference type="STRING" id="457427.SSOG_08064"/>
<proteinExistence type="predicted"/>
<feature type="non-terminal residue" evidence="1">
    <location>
        <position position="239"/>
    </location>
</feature>
<organism evidence="1 2">
    <name type="scientific">Streptomyces himastatinicus ATCC 53653</name>
    <dbReference type="NCBI Taxonomy" id="457427"/>
    <lineage>
        <taxon>Bacteria</taxon>
        <taxon>Bacillati</taxon>
        <taxon>Actinomycetota</taxon>
        <taxon>Actinomycetes</taxon>
        <taxon>Kitasatosporales</taxon>
        <taxon>Streptomycetaceae</taxon>
        <taxon>Streptomyces</taxon>
        <taxon>Streptomyces violaceusniger group</taxon>
    </lineage>
</organism>
<accession>D9WTF6</accession>